<dbReference type="EMBL" id="AAGSMQ010000017">
    <property type="protein sequence ID" value="EBR5102339.1"/>
    <property type="molecule type" value="Genomic_DNA"/>
</dbReference>
<proteinExistence type="predicted"/>
<evidence type="ECO:0000259" key="2">
    <source>
        <dbReference type="PROSITE" id="PS51372"/>
    </source>
</evidence>
<sequence length="428" mass="49373">MMPTIAPPSVLSAPQRRCQVLLTLFQPEPIATVEIFSALNGVDDDTAREDITETSLEIQRYHRLAITTCQNGCYRIEGTALDQRLCLLHWLRRGLRLCPTFVTQQFTPALKNALKQRGIARPLYDDINLHALINLCARRLQKPFEHRDVQFLRLFLQYCLLQHHAGITPEFNPVQQIWAQSCAEYPLAQEIGRHWQRHVMQAAPLNEALFMALLFSMIRLPDPIRDTHQRAQQLRLEVARLVLRFREKGNVRFVRFSDEQGLNDQLYVHLAQALNRSLFTIGIDNTLPEEFNRLYPRLVRTTREALAGFEAEYGVHFSEEETGLVAVIFGAWLMQDNDLHERQIVLLADKNDALETHIEQQLRELTLLPLNIRRISLQAFQKEGCPRGVALIVTPYATPLPLFSPPLIHADRALTEHQQQQIRKILES</sequence>
<comment type="caution">
    <text evidence="3">The sequence shown here is derived from an EMBL/GenBank/DDBJ whole genome shotgun (WGS) entry which is preliminary data.</text>
</comment>
<dbReference type="InterPro" id="IPR050661">
    <property type="entry name" value="BglG_antiterminators"/>
</dbReference>
<dbReference type="SUPFAM" id="SSF63520">
    <property type="entry name" value="PTS-regulatory domain, PRD"/>
    <property type="match status" value="1"/>
</dbReference>
<dbReference type="AlphaFoldDB" id="A0A5U7RQF7"/>
<dbReference type="PANTHER" id="PTHR30185">
    <property type="entry name" value="CRYPTIC BETA-GLUCOSIDE BGL OPERON ANTITERMINATOR"/>
    <property type="match status" value="1"/>
</dbReference>
<dbReference type="Gene3D" id="1.10.1790.10">
    <property type="entry name" value="PRD domain"/>
    <property type="match status" value="1"/>
</dbReference>
<accession>A0A5U7RQF7</accession>
<keyword evidence="1" id="KW-0677">Repeat</keyword>
<reference evidence="3" key="1">
    <citation type="submission" date="2018-07" db="EMBL/GenBank/DDBJ databases">
        <authorList>
            <consortium name="PulseNet: The National Subtyping Network for Foodborne Disease Surveillance"/>
            <person name="Tarr C.L."/>
            <person name="Trees E."/>
            <person name="Katz L.S."/>
            <person name="Carleton-Romer H.A."/>
            <person name="Stroika S."/>
            <person name="Kucerova Z."/>
            <person name="Roache K.F."/>
            <person name="Sabol A.L."/>
            <person name="Besser J."/>
            <person name="Gerner-Smidt P."/>
        </authorList>
    </citation>
    <scope>NUCLEOTIDE SEQUENCE</scope>
    <source>
        <strain evidence="3">PNUSAS007347</strain>
    </source>
</reference>
<dbReference type="Pfam" id="PF00874">
    <property type="entry name" value="PRD"/>
    <property type="match status" value="2"/>
</dbReference>
<feature type="domain" description="PRD" evidence="2">
    <location>
        <begin position="229"/>
        <end position="339"/>
    </location>
</feature>
<dbReference type="InterPro" id="IPR036634">
    <property type="entry name" value="PRD_sf"/>
</dbReference>
<gene>
    <name evidence="3" type="primary">csiE</name>
    <name evidence="3" type="ORF">B2O45_19540</name>
</gene>
<protein>
    <submittedName>
        <fullName evidence="3">Stationary phase inducible protein CsiE</fullName>
    </submittedName>
</protein>
<organism evidence="3">
    <name type="scientific">Salmonella enterica</name>
    <name type="common">Salmonella choleraesuis</name>
    <dbReference type="NCBI Taxonomy" id="28901"/>
    <lineage>
        <taxon>Bacteria</taxon>
        <taxon>Pseudomonadati</taxon>
        <taxon>Pseudomonadota</taxon>
        <taxon>Gammaproteobacteria</taxon>
        <taxon>Enterobacterales</taxon>
        <taxon>Enterobacteriaceae</taxon>
        <taxon>Salmonella</taxon>
    </lineage>
</organism>
<name>A0A5U7RQF7_SALER</name>
<dbReference type="GO" id="GO:0006355">
    <property type="term" value="P:regulation of DNA-templated transcription"/>
    <property type="evidence" value="ECO:0007669"/>
    <property type="project" value="InterPro"/>
</dbReference>
<dbReference type="NCBIfam" id="NF008597">
    <property type="entry name" value="PRK11564.1"/>
    <property type="match status" value="1"/>
</dbReference>
<evidence type="ECO:0000256" key="1">
    <source>
        <dbReference type="ARBA" id="ARBA00022737"/>
    </source>
</evidence>
<dbReference type="PANTHER" id="PTHR30185:SF14">
    <property type="entry name" value="STATIONARY PHASE-INDUCIBLE PROTEIN CSIE-RELATED"/>
    <property type="match status" value="1"/>
</dbReference>
<dbReference type="InterPro" id="IPR011608">
    <property type="entry name" value="PRD"/>
</dbReference>
<evidence type="ECO:0000313" key="3">
    <source>
        <dbReference type="EMBL" id="EBR5102339.1"/>
    </source>
</evidence>
<dbReference type="PROSITE" id="PS51372">
    <property type="entry name" value="PRD_2"/>
    <property type="match status" value="1"/>
</dbReference>